<keyword evidence="1" id="KW-0732">Signal</keyword>
<dbReference type="PANTHER" id="PTHR48098">
    <property type="entry name" value="ENTEROCHELIN ESTERASE-RELATED"/>
    <property type="match status" value="1"/>
</dbReference>
<feature type="signal peptide" evidence="1">
    <location>
        <begin position="1"/>
        <end position="25"/>
    </location>
</feature>
<dbReference type="InterPro" id="IPR050583">
    <property type="entry name" value="Mycobacterial_A85_antigen"/>
</dbReference>
<name>A0A1C3ZG16_9BACT</name>
<keyword evidence="2" id="KW-0378">Hydrolase</keyword>
<dbReference type="EMBL" id="FMAR01000001">
    <property type="protein sequence ID" value="SCB81213.1"/>
    <property type="molecule type" value="Genomic_DNA"/>
</dbReference>
<dbReference type="Pfam" id="PF00756">
    <property type="entry name" value="Esterase"/>
    <property type="match status" value="1"/>
</dbReference>
<accession>A0A1C3ZG16</accession>
<protein>
    <submittedName>
        <fullName evidence="2">S-formylglutathione hydrolase FrmB</fullName>
    </submittedName>
</protein>
<dbReference type="InterPro" id="IPR000801">
    <property type="entry name" value="Esterase-like"/>
</dbReference>
<reference evidence="2 3" key="1">
    <citation type="submission" date="2016-08" db="EMBL/GenBank/DDBJ databases">
        <authorList>
            <person name="Seilhamer J.J."/>
        </authorList>
    </citation>
    <scope>NUCLEOTIDE SEQUENCE [LARGE SCALE GENOMIC DNA]</scope>
    <source>
        <strain evidence="2 3">A37T2</strain>
    </source>
</reference>
<evidence type="ECO:0000313" key="3">
    <source>
        <dbReference type="Proteomes" id="UP000242818"/>
    </source>
</evidence>
<evidence type="ECO:0000256" key="1">
    <source>
        <dbReference type="SAM" id="SignalP"/>
    </source>
</evidence>
<dbReference type="GO" id="GO:0016747">
    <property type="term" value="F:acyltransferase activity, transferring groups other than amino-acyl groups"/>
    <property type="evidence" value="ECO:0007669"/>
    <property type="project" value="TreeGrafter"/>
</dbReference>
<dbReference type="SUPFAM" id="SSF53474">
    <property type="entry name" value="alpha/beta-Hydrolases"/>
    <property type="match status" value="1"/>
</dbReference>
<dbReference type="AlphaFoldDB" id="A0A1C3ZG16"/>
<dbReference type="PANTHER" id="PTHR48098:SF1">
    <property type="entry name" value="DIACYLGLYCEROL ACYLTRANSFERASE_MYCOLYLTRANSFERASE AG85A"/>
    <property type="match status" value="1"/>
</dbReference>
<keyword evidence="3" id="KW-1185">Reference proteome</keyword>
<dbReference type="Gene3D" id="3.40.50.1820">
    <property type="entry name" value="alpha/beta hydrolase"/>
    <property type="match status" value="1"/>
</dbReference>
<feature type="chain" id="PRO_5008688041" evidence="1">
    <location>
        <begin position="26"/>
        <end position="279"/>
    </location>
</feature>
<proteinExistence type="predicted"/>
<dbReference type="Proteomes" id="UP000242818">
    <property type="component" value="Unassembled WGS sequence"/>
</dbReference>
<dbReference type="GO" id="GO:0016787">
    <property type="term" value="F:hydrolase activity"/>
    <property type="evidence" value="ECO:0007669"/>
    <property type="project" value="UniProtKB-KW"/>
</dbReference>
<dbReference type="STRING" id="1335309.GA0116948_101377"/>
<evidence type="ECO:0000313" key="2">
    <source>
        <dbReference type="EMBL" id="SCB81213.1"/>
    </source>
</evidence>
<dbReference type="InterPro" id="IPR029058">
    <property type="entry name" value="AB_hydrolase_fold"/>
</dbReference>
<sequence length="279" mass="31394">MQIIRTMKNILSTLLLCFVLLGAHAARLDTVLVPSAAMQKAVKCVVIAPTGTAKLKNLQVIYLLNGYSGNHSDYAKHMGAYLKQQADAHHWIFVCPDGNNSWYWDSPIDRSFRYETFISDELPAYVDAHYHTLANRSGRAIAGLSMGGHGALFNAIRHPNVFGAVGSMSGGVDFRPFPANWDIAKRLGALDTATHNWDAYTVQEQVSQLKNGELAIIFDCGVKDFFHTVNHNLHERLLALGIDHDYIERPGEHNWDYWNNSISFQLLFFQHYFDKASKP</sequence>
<organism evidence="2 3">
    <name type="scientific">Chitinophaga costaii</name>
    <dbReference type="NCBI Taxonomy" id="1335309"/>
    <lineage>
        <taxon>Bacteria</taxon>
        <taxon>Pseudomonadati</taxon>
        <taxon>Bacteroidota</taxon>
        <taxon>Chitinophagia</taxon>
        <taxon>Chitinophagales</taxon>
        <taxon>Chitinophagaceae</taxon>
        <taxon>Chitinophaga</taxon>
    </lineage>
</organism>
<gene>
    <name evidence="2" type="ORF">GA0116948_101377</name>
</gene>